<dbReference type="InterPro" id="IPR003593">
    <property type="entry name" value="AAA+_ATPase"/>
</dbReference>
<dbReference type="InterPro" id="IPR004482">
    <property type="entry name" value="Mg_chelat-rel"/>
</dbReference>
<organism evidence="3 4">
    <name type="scientific">Treponema primitia (strain ATCC BAA-887 / DSM 12427 / ZAS-2)</name>
    <dbReference type="NCBI Taxonomy" id="545694"/>
    <lineage>
        <taxon>Bacteria</taxon>
        <taxon>Pseudomonadati</taxon>
        <taxon>Spirochaetota</taxon>
        <taxon>Spirochaetia</taxon>
        <taxon>Spirochaetales</taxon>
        <taxon>Treponemataceae</taxon>
        <taxon>Treponema</taxon>
    </lineage>
</organism>
<dbReference type="eggNOG" id="COG0606">
    <property type="taxonomic scope" value="Bacteria"/>
</dbReference>
<dbReference type="InterPro" id="IPR020568">
    <property type="entry name" value="Ribosomal_Su5_D2-typ_SF"/>
</dbReference>
<reference evidence="3 4" key="2">
    <citation type="journal article" date="2011" name="ISME J.">
        <title>RNA-seq reveals cooperative metabolic interactions between two termite-gut spirochete species in co-culture.</title>
        <authorList>
            <person name="Rosenthal A.Z."/>
            <person name="Matson E.G."/>
            <person name="Eldar A."/>
            <person name="Leadbetter J.R."/>
        </authorList>
    </citation>
    <scope>NUCLEOTIDE SEQUENCE [LARGE SCALE GENOMIC DNA]</scope>
    <source>
        <strain evidence="4">ATCC BAA-887 / DSM 12427 / ZAS-2</strain>
    </source>
</reference>
<dbReference type="KEGG" id="tpi:TREPR_1062"/>
<dbReference type="RefSeq" id="WP_015709006.1">
    <property type="nucleotide sequence ID" value="NC_015578.1"/>
</dbReference>
<evidence type="ECO:0000256" key="1">
    <source>
        <dbReference type="ARBA" id="ARBA00006354"/>
    </source>
</evidence>
<dbReference type="SUPFAM" id="SSF52540">
    <property type="entry name" value="P-loop containing nucleoside triphosphate hydrolases"/>
    <property type="match status" value="1"/>
</dbReference>
<dbReference type="HOGENOM" id="CLU_026145_1_0_12"/>
<dbReference type="NCBIfam" id="TIGR00368">
    <property type="entry name" value="YifB family Mg chelatase-like AAA ATPase"/>
    <property type="match status" value="1"/>
</dbReference>
<dbReference type="Gene3D" id="3.40.50.300">
    <property type="entry name" value="P-loop containing nucleotide triphosphate hydrolases"/>
    <property type="match status" value="1"/>
</dbReference>
<dbReference type="PANTHER" id="PTHR32039:SF7">
    <property type="entry name" value="COMPETENCE PROTEIN COMM"/>
    <property type="match status" value="1"/>
</dbReference>
<accession>F5YHL7</accession>
<proteinExistence type="inferred from homology"/>
<keyword evidence="4" id="KW-1185">Reference proteome</keyword>
<dbReference type="InterPro" id="IPR025158">
    <property type="entry name" value="Mg_chelat-rel_C"/>
</dbReference>
<evidence type="ECO:0000313" key="3">
    <source>
        <dbReference type="EMBL" id="AEF85755.1"/>
    </source>
</evidence>
<dbReference type="Proteomes" id="UP000009223">
    <property type="component" value="Chromosome"/>
</dbReference>
<dbReference type="OrthoDB" id="9813147at2"/>
<dbReference type="PANTHER" id="PTHR32039">
    <property type="entry name" value="MAGNESIUM-CHELATASE SUBUNIT CHLI"/>
    <property type="match status" value="1"/>
</dbReference>
<dbReference type="EMBL" id="CP001843">
    <property type="protein sequence ID" value="AEF85755.1"/>
    <property type="molecule type" value="Genomic_DNA"/>
</dbReference>
<dbReference type="InterPro" id="IPR027417">
    <property type="entry name" value="P-loop_NTPase"/>
</dbReference>
<evidence type="ECO:0000259" key="2">
    <source>
        <dbReference type="SMART" id="SM00382"/>
    </source>
</evidence>
<dbReference type="STRING" id="545694.TREPR_1062"/>
<dbReference type="AlphaFoldDB" id="F5YHL7"/>
<protein>
    <submittedName>
        <fullName evidence="3">Mg chelatase-like protein</fullName>
    </submittedName>
</protein>
<sequence>MLIHTYAPFGAEGIIIRVEADIRRGIPGIDITGLAEGAVREARERVRAAFRNSGFTFPMDRVLINLAPAGVRKDGASLDLPIALAVMTAAGLIPNTGLSQESAWDEKPLLVMGELELSGRIRPVRGVLAAAAAGLKAGIGEFMVPTGNATEAAILVSGRFAAAATLTEAAHALALRRETGSLPLSTAASDTGASGTAAPGESAWGDFAEVRGQGRYKRALEIAAAGGHNLLVFGPPGAGKTMLARRLPSIMAPLTAEEAVEVTRLHSLAGRIMEKTEGRLITRPPFRSPHHSASAEGILGGGKTVRPGEISLAHFGLLFLDEAPEFRSNVLQSLREPLEDRVITISRADGPVRLPAEFQLILAANPCPCGRLGMRTPSGGITAGNPDAPYIPRDPHLAAIPGAQGCFCSSDEIRRYWRKFGAALLDRVELRVAVASPGLERMASEREESSAAIAKRVLGAVKIQRERFKNVNLRRNANMSPALIDRYCVLSEGAEKAFHTATEKLALSGRAYHGALRVARTIADLEGQELIKTVHILEAIQHRRLGEDPYDVFSAEG</sequence>
<feature type="domain" description="AAA+ ATPase" evidence="2">
    <location>
        <begin position="226"/>
        <end position="378"/>
    </location>
</feature>
<reference evidence="4" key="1">
    <citation type="submission" date="2009-12" db="EMBL/GenBank/DDBJ databases">
        <title>Complete sequence of Treponema primitia strain ZAS-2.</title>
        <authorList>
            <person name="Tetu S.G."/>
            <person name="Matson E."/>
            <person name="Ren Q."/>
            <person name="Seshadri R."/>
            <person name="Elbourne L."/>
            <person name="Hassan K.A."/>
            <person name="Durkin A."/>
            <person name="Radune D."/>
            <person name="Mohamoud Y."/>
            <person name="Shay R."/>
            <person name="Jin S."/>
            <person name="Zhang X."/>
            <person name="Lucey K."/>
            <person name="Ballor N.R."/>
            <person name="Ottesen E."/>
            <person name="Rosenthal R."/>
            <person name="Allen A."/>
            <person name="Leadbetter J.R."/>
            <person name="Paulsen I.T."/>
        </authorList>
    </citation>
    <scope>NUCLEOTIDE SEQUENCE [LARGE SCALE GENOMIC DNA]</scope>
    <source>
        <strain evidence="4">ATCC BAA-887 / DSM 12427 / ZAS-2</strain>
    </source>
</reference>
<dbReference type="InterPro" id="IPR000523">
    <property type="entry name" value="Mg_chelatse_chII-like_cat_dom"/>
</dbReference>
<comment type="similarity">
    <text evidence="1">Belongs to the Mg-chelatase subunits D/I family. ComM subfamily.</text>
</comment>
<evidence type="ECO:0000313" key="4">
    <source>
        <dbReference type="Proteomes" id="UP000009223"/>
    </source>
</evidence>
<dbReference type="SUPFAM" id="SSF54211">
    <property type="entry name" value="Ribosomal protein S5 domain 2-like"/>
    <property type="match status" value="1"/>
</dbReference>
<name>F5YHL7_TREPZ</name>
<dbReference type="InterPro" id="IPR014721">
    <property type="entry name" value="Ribsml_uS5_D2-typ_fold_subgr"/>
</dbReference>
<dbReference type="Pfam" id="PF01078">
    <property type="entry name" value="Mg_chelatase"/>
    <property type="match status" value="1"/>
</dbReference>
<dbReference type="Pfam" id="PF13335">
    <property type="entry name" value="Mg_chelatase_C"/>
    <property type="match status" value="1"/>
</dbReference>
<dbReference type="Pfam" id="PF13541">
    <property type="entry name" value="ChlI"/>
    <property type="match status" value="1"/>
</dbReference>
<dbReference type="InterPro" id="IPR045006">
    <property type="entry name" value="CHLI-like"/>
</dbReference>
<dbReference type="SMART" id="SM00382">
    <property type="entry name" value="AAA"/>
    <property type="match status" value="1"/>
</dbReference>
<dbReference type="GO" id="GO:0005524">
    <property type="term" value="F:ATP binding"/>
    <property type="evidence" value="ECO:0007669"/>
    <property type="project" value="InterPro"/>
</dbReference>
<dbReference type="Gene3D" id="3.30.230.10">
    <property type="match status" value="1"/>
</dbReference>
<gene>
    <name evidence="3" type="ordered locus">TREPR_1062</name>
</gene>